<accession>A0A2N7S0N9</accession>
<dbReference type="EMBL" id="SPDS01000001">
    <property type="protein sequence ID" value="TFH55569.1"/>
    <property type="molecule type" value="Genomic_DNA"/>
</dbReference>
<dbReference type="OMA" id="PPEIYWR"/>
<feature type="compositionally biased region" description="Polar residues" evidence="1">
    <location>
        <begin position="50"/>
        <end position="68"/>
    </location>
</feature>
<evidence type="ECO:0000256" key="1">
    <source>
        <dbReference type="SAM" id="MobiDB-lite"/>
    </source>
</evidence>
<evidence type="ECO:0000313" key="3">
    <source>
        <dbReference type="EMBL" id="PMQ19683.1"/>
    </source>
</evidence>
<keyword evidence="2" id="KW-1133">Transmembrane helix</keyword>
<feature type="transmembrane region" description="Helical" evidence="2">
    <location>
        <begin position="21"/>
        <end position="43"/>
    </location>
</feature>
<name>A0A2N7S0N9_9MICC</name>
<feature type="region of interest" description="Disordered" evidence="1">
    <location>
        <begin position="50"/>
        <end position="76"/>
    </location>
</feature>
<dbReference type="GeneID" id="303183737"/>
<organism evidence="3 5">
    <name type="scientific">Glutamicibacter arilaitensis</name>
    <dbReference type="NCBI Taxonomy" id="256701"/>
    <lineage>
        <taxon>Bacteria</taxon>
        <taxon>Bacillati</taxon>
        <taxon>Actinomycetota</taxon>
        <taxon>Actinomycetes</taxon>
        <taxon>Micrococcales</taxon>
        <taxon>Micrococcaceae</taxon>
        <taxon>Glutamicibacter</taxon>
    </lineage>
</organism>
<dbReference type="Proteomes" id="UP000297638">
    <property type="component" value="Unassembled WGS sequence"/>
</dbReference>
<dbReference type="Proteomes" id="UP000235739">
    <property type="component" value="Unassembled WGS sequence"/>
</dbReference>
<comment type="caution">
    <text evidence="3">The sequence shown here is derived from an EMBL/GenBank/DDBJ whole genome shotgun (WGS) entry which is preliminary data.</text>
</comment>
<sequence length="205" mass="22273">MSNTSGGKPGARVYRRRRITVAVIALVLLGVLIWGIVALVGLFTPDAQKTAGNESRTEQTQPASSPSSEQKDDEASAAMCKDDEIEITATTDAKHYASDKNPTLILGIENVSKRECDLNVGSRQQEFLVSSGADRIFSTIDCLDQAEDVNLTFKPGQKENSRFTWNRERSAPGCKAVSVQPRPGTYKFTAAIGDFVSEPVSFVLE</sequence>
<keyword evidence="2" id="KW-0812">Transmembrane</keyword>
<keyword evidence="2" id="KW-0472">Membrane</keyword>
<evidence type="ECO:0008006" key="7">
    <source>
        <dbReference type="Google" id="ProtNLM"/>
    </source>
</evidence>
<dbReference type="RefSeq" id="WP_013347504.1">
    <property type="nucleotide sequence ID" value="NZ_JABUYH010000024.1"/>
</dbReference>
<dbReference type="AlphaFoldDB" id="A0A2N7S0N9"/>
<reference evidence="3 5" key="1">
    <citation type="journal article" date="2017" name="Elife">
        <title>Extensive horizontal gene transfer in cheese-associated bacteria.</title>
        <authorList>
            <person name="Bonham K.S."/>
            <person name="Wolfe B.E."/>
            <person name="Dutton R.J."/>
        </authorList>
    </citation>
    <scope>NUCLEOTIDE SEQUENCE [LARGE SCALE GENOMIC DNA]</scope>
    <source>
        <strain evidence="3 5">JB182</strain>
    </source>
</reference>
<proteinExistence type="predicted"/>
<evidence type="ECO:0000313" key="6">
    <source>
        <dbReference type="Proteomes" id="UP000297638"/>
    </source>
</evidence>
<reference evidence="4 6" key="2">
    <citation type="submission" date="2019-03" db="EMBL/GenBank/DDBJ databases">
        <title>Glutamicibacter sp. LJH19 genome.</title>
        <authorList>
            <person name="Sinai Borker S."/>
            <person name="Kumar R."/>
        </authorList>
    </citation>
    <scope>NUCLEOTIDE SEQUENCE [LARGE SCALE GENOMIC DNA]</scope>
    <source>
        <strain evidence="4 6">LJH19</strain>
    </source>
</reference>
<protein>
    <recommendedName>
        <fullName evidence="7">DUF4232 domain-containing protein</fullName>
    </recommendedName>
</protein>
<gene>
    <name evidence="3" type="ORF">CIK84_13605</name>
    <name evidence="4" type="ORF">EXY26_00265</name>
</gene>
<evidence type="ECO:0000313" key="5">
    <source>
        <dbReference type="Proteomes" id="UP000235739"/>
    </source>
</evidence>
<evidence type="ECO:0000256" key="2">
    <source>
        <dbReference type="SAM" id="Phobius"/>
    </source>
</evidence>
<evidence type="ECO:0000313" key="4">
    <source>
        <dbReference type="EMBL" id="TFH55569.1"/>
    </source>
</evidence>
<dbReference type="EMBL" id="PNQX01000002">
    <property type="protein sequence ID" value="PMQ19683.1"/>
    <property type="molecule type" value="Genomic_DNA"/>
</dbReference>